<feature type="compositionally biased region" description="Basic and acidic residues" evidence="1">
    <location>
        <begin position="314"/>
        <end position="333"/>
    </location>
</feature>
<feature type="region of interest" description="Disordered" evidence="1">
    <location>
        <begin position="423"/>
        <end position="457"/>
    </location>
</feature>
<gene>
    <name evidence="3" type="ORF">PNOK_0045900</name>
</gene>
<feature type="compositionally biased region" description="Basic and acidic residues" evidence="1">
    <location>
        <begin position="714"/>
        <end position="724"/>
    </location>
</feature>
<feature type="compositionally biased region" description="Acidic residues" evidence="1">
    <location>
        <begin position="173"/>
        <end position="189"/>
    </location>
</feature>
<evidence type="ECO:0000256" key="1">
    <source>
        <dbReference type="SAM" id="MobiDB-lite"/>
    </source>
</evidence>
<feature type="compositionally biased region" description="Basic and acidic residues" evidence="1">
    <location>
        <begin position="97"/>
        <end position="112"/>
    </location>
</feature>
<proteinExistence type="predicted"/>
<sequence>MARTSFTKEDDERLVSYIARYNPGKANRLGNKLYQKLSENEEGLWSWASRHSWNSWRQRYKENEVFFDKKIKKYQAANGINPDEEPVQLKPKSKPRSSRDDKSSKTTRKNEAVPKAGTNLARKTVMTKKKPNPVNEDYGEKGDKDKDRERTENVEEKKRENGRVQEGDKMEGIDEEEEDQLITDSDDQPESPPRPPANATVQITDTTRIKSPVKKQGLNGKKPPATPSRKRRISENVTPSKPDEKRRRIASPGPSAESSTENGAQISQTNNDKNDGSKSVSKTVSALQDNSSLVTKPREERSTNPIRPNNGDLSKGKEVLRGEKSATTESEHQTRRKEIRIVSAGSGLSSTTATNDPFLTLDHAALLRKEISRKEKGKERALPQDEITEKSKRRTTFAGFPTTSKPELDLRRKVLGNSNLTKAAVRPPFPTRNSYGTTLKNAHDHTRGLSRRTSSSSTIDLMEEFPSPGVKISASDQLLVNRAGVQFFVQEIARNHGFSESWVRSIYEEVQDLRTTDRIIHKMRIAAQRELEEAIEQETSNIEAGSSSNTNQKHQVPLPSEPFEALDAHSTPNRSVDLDLSLLSHKSMERSMDTSRVKNSRPALDYTPADADETYVRVRNQFIPPSASRAARVVKSQIRARRSTGGTDASSADLDPFESGAQNKENDVQYLDDLPEDVDMEMQASSPLKQMSLGIGEDVHLDKLPQLGQTWKIRGEEAQDDKSVTENIADSISDDDADNLITSTPAIKGPLRSRAPADPHDELEYVPSPISESDLEEESQALEFTVEDRLTQNKISGNDRPQPQPPSAPEPKEKRSLRSLTKQVAKEEIPKNAGTNSSETVPKKDVMKSGTARNLTWSAEEDEILRGDDEEAIKQIVNRRGPRAVKWRIADLHAIS</sequence>
<dbReference type="Proteomes" id="UP000217199">
    <property type="component" value="Unassembled WGS sequence"/>
</dbReference>
<feature type="domain" description="TERF2-interacting telomeric protein 1 Myb" evidence="2">
    <location>
        <begin position="6"/>
        <end position="61"/>
    </location>
</feature>
<dbReference type="EMBL" id="NBII01000001">
    <property type="protein sequence ID" value="PAV23391.1"/>
    <property type="molecule type" value="Genomic_DNA"/>
</dbReference>
<feature type="region of interest" description="Disordered" evidence="1">
    <location>
        <begin position="638"/>
        <end position="666"/>
    </location>
</feature>
<name>A0A286UUZ4_9AGAM</name>
<dbReference type="InterPro" id="IPR009057">
    <property type="entry name" value="Homeodomain-like_sf"/>
</dbReference>
<feature type="region of interest" description="Disordered" evidence="1">
    <location>
        <begin position="536"/>
        <end position="558"/>
    </location>
</feature>
<dbReference type="Gene3D" id="1.10.10.60">
    <property type="entry name" value="Homeodomain-like"/>
    <property type="match status" value="1"/>
</dbReference>
<accession>A0A286UUZ4</accession>
<feature type="compositionally biased region" description="Polar residues" evidence="1">
    <location>
        <begin position="431"/>
        <end position="440"/>
    </location>
</feature>
<organism evidence="3 4">
    <name type="scientific">Pyrrhoderma noxium</name>
    <dbReference type="NCBI Taxonomy" id="2282107"/>
    <lineage>
        <taxon>Eukaryota</taxon>
        <taxon>Fungi</taxon>
        <taxon>Dikarya</taxon>
        <taxon>Basidiomycota</taxon>
        <taxon>Agaricomycotina</taxon>
        <taxon>Agaricomycetes</taxon>
        <taxon>Hymenochaetales</taxon>
        <taxon>Hymenochaetaceae</taxon>
        <taxon>Pyrrhoderma</taxon>
    </lineage>
</organism>
<reference evidence="3 4" key="1">
    <citation type="journal article" date="2017" name="Mol. Ecol.">
        <title>Comparative and population genomic landscape of Phellinus noxius: A hypervariable fungus causing root rot in trees.</title>
        <authorList>
            <person name="Chung C.L."/>
            <person name="Lee T.J."/>
            <person name="Akiba M."/>
            <person name="Lee H.H."/>
            <person name="Kuo T.H."/>
            <person name="Liu D."/>
            <person name="Ke H.M."/>
            <person name="Yokoi T."/>
            <person name="Roa M.B."/>
            <person name="Lu M.J."/>
            <person name="Chang Y.Y."/>
            <person name="Ann P.J."/>
            <person name="Tsai J.N."/>
            <person name="Chen C.Y."/>
            <person name="Tzean S.S."/>
            <person name="Ota Y."/>
            <person name="Hattori T."/>
            <person name="Sahashi N."/>
            <person name="Liou R.F."/>
            <person name="Kikuchi T."/>
            <person name="Tsai I.J."/>
        </authorList>
    </citation>
    <scope>NUCLEOTIDE SEQUENCE [LARGE SCALE GENOMIC DNA]</scope>
    <source>
        <strain evidence="3 4">FFPRI411160</strain>
    </source>
</reference>
<dbReference type="CDD" id="cd11655">
    <property type="entry name" value="rap1_myb-like"/>
    <property type="match status" value="1"/>
</dbReference>
<dbReference type="SUPFAM" id="SSF46689">
    <property type="entry name" value="Homeodomain-like"/>
    <property type="match status" value="1"/>
</dbReference>
<feature type="compositionally biased region" description="Basic and acidic residues" evidence="1">
    <location>
        <begin position="138"/>
        <end position="172"/>
    </location>
</feature>
<dbReference type="InParanoid" id="A0A286UUZ4"/>
<keyword evidence="4" id="KW-1185">Reference proteome</keyword>
<dbReference type="InterPro" id="IPR015010">
    <property type="entry name" value="TERF2IP_Myb"/>
</dbReference>
<evidence type="ECO:0000259" key="2">
    <source>
        <dbReference type="Pfam" id="PF08914"/>
    </source>
</evidence>
<feature type="region of interest" description="Disordered" evidence="1">
    <location>
        <begin position="714"/>
        <end position="847"/>
    </location>
</feature>
<dbReference type="STRING" id="2282107.A0A286UUZ4"/>
<evidence type="ECO:0000313" key="3">
    <source>
        <dbReference type="EMBL" id="PAV23391.1"/>
    </source>
</evidence>
<feature type="region of interest" description="Disordered" evidence="1">
    <location>
        <begin position="77"/>
        <end position="335"/>
    </location>
</feature>
<dbReference type="AlphaFoldDB" id="A0A286UUZ4"/>
<evidence type="ECO:0000313" key="4">
    <source>
        <dbReference type="Proteomes" id="UP000217199"/>
    </source>
</evidence>
<comment type="caution">
    <text evidence="3">The sequence shown here is derived from an EMBL/GenBank/DDBJ whole genome shotgun (WGS) entry which is preliminary data.</text>
</comment>
<dbReference type="Pfam" id="PF08914">
    <property type="entry name" value="Myb_Rap1"/>
    <property type="match status" value="1"/>
</dbReference>
<protein>
    <recommendedName>
        <fullName evidence="2">TERF2-interacting telomeric protein 1 Myb domain-containing protein</fullName>
    </recommendedName>
</protein>
<feature type="compositionally biased region" description="Polar residues" evidence="1">
    <location>
        <begin position="256"/>
        <end position="294"/>
    </location>
</feature>
<feature type="compositionally biased region" description="Polar residues" evidence="1">
    <location>
        <begin position="537"/>
        <end position="554"/>
    </location>
</feature>
<dbReference type="OrthoDB" id="435460at2759"/>